<dbReference type="GO" id="GO:0003677">
    <property type="term" value="F:DNA binding"/>
    <property type="evidence" value="ECO:0007669"/>
    <property type="project" value="InterPro"/>
</dbReference>
<evidence type="ECO:0000313" key="5">
    <source>
        <dbReference type="EMBL" id="CAD0111314.1"/>
    </source>
</evidence>
<dbReference type="SMART" id="SM00066">
    <property type="entry name" value="GAL4"/>
    <property type="match status" value="1"/>
</dbReference>
<evidence type="ECO:0000256" key="1">
    <source>
        <dbReference type="ARBA" id="ARBA00022723"/>
    </source>
</evidence>
<dbReference type="EMBL" id="CAINUL010000009">
    <property type="protein sequence ID" value="CAD0111314.1"/>
    <property type="molecule type" value="Genomic_DNA"/>
</dbReference>
<proteinExistence type="predicted"/>
<gene>
    <name evidence="5" type="ORF">AWRI4620_LOCUS5569</name>
</gene>
<dbReference type="Gene3D" id="4.10.240.10">
    <property type="entry name" value="Zn(2)-C6 fungal-type DNA-binding domain"/>
    <property type="match status" value="1"/>
</dbReference>
<feature type="region of interest" description="Disordered" evidence="3">
    <location>
        <begin position="161"/>
        <end position="195"/>
    </location>
</feature>
<sequence length="704" mass="78436">MESWVIPDFGASRSRSQGFRSELRRRTSLSSIATVNTMIRVHDIERSSGSTPAAKRQKIAIACDACRKRKIRCDGKAPVCTQCVSGRKVYTCTYERKPSERQQETSQELENSLAQDGMLRTYAATTVHTGLGGIPGANNGGSRPTVASDEPQSVVFGESASTTFSNRVSQHQQHPQQGFDFNGTNKGPFKLDGSADKAGVLPRRRVADEMIDHYWDFVHPLFPILHQPTFMAAYEKSWTSQPNHGTRMNEGRQEFEEALFFSTLNVMFALGTRFCESATVADKGDMAKEFYNRSRQTFAYDLLDCASLPVLQMVVLQGIYLQSTTEVSRCWNVIGVATRMAQSLGLHSEQTYQRQKVRYVREMGRRLWHACIVLDRLAAATFGWPMMVHSDHSVSLPVVGDDALRQQGGELPASREPTHGLHIFRYACELFGIVGDILSTLYCNNGALLPASADLHQRSRTLSQIMGLNGQLEAYLITIPDFLRIGIDGPEQVDLDDLSKPMLAIQQAISCRYHYASFLFYDADMTEEEGVLSPNDKLTIHTVEKSAATSFRLLEILHGGLASPLYIADWHIVYMTFTAATSLLAIKRCASAQTQKLHEAIDNKIKWSHHILHYIGLTMPISLQALHSLQALDSHVAVEIAPKTQDSVVGTVVPTVERDIGDSTLVGFGEMDDFDWLANPSVLLSRQSPGFDWDWLEVSDSWLS</sequence>
<dbReference type="SMART" id="SM00906">
    <property type="entry name" value="Fungal_trans"/>
    <property type="match status" value="1"/>
</dbReference>
<dbReference type="InterPro" id="IPR001138">
    <property type="entry name" value="Zn2Cys6_DnaBD"/>
</dbReference>
<comment type="caution">
    <text evidence="5">The sequence shown here is derived from an EMBL/GenBank/DDBJ whole genome shotgun (WGS) entry which is preliminary data.</text>
</comment>
<name>A0A9N8PUC6_9PEZI</name>
<feature type="domain" description="Zn(2)-C6 fungal-type" evidence="4">
    <location>
        <begin position="62"/>
        <end position="94"/>
    </location>
</feature>
<feature type="compositionally biased region" description="Polar residues" evidence="3">
    <location>
        <begin position="161"/>
        <end position="176"/>
    </location>
</feature>
<dbReference type="Pfam" id="PF04082">
    <property type="entry name" value="Fungal_trans"/>
    <property type="match status" value="1"/>
</dbReference>
<reference evidence="5" key="1">
    <citation type="submission" date="2020-06" db="EMBL/GenBank/DDBJ databases">
        <authorList>
            <person name="Onetto C."/>
        </authorList>
    </citation>
    <scope>NUCLEOTIDE SEQUENCE</scope>
</reference>
<dbReference type="InterPro" id="IPR050987">
    <property type="entry name" value="AtrR-like"/>
</dbReference>
<dbReference type="PANTHER" id="PTHR46910">
    <property type="entry name" value="TRANSCRIPTION FACTOR PDR1"/>
    <property type="match status" value="1"/>
</dbReference>
<evidence type="ECO:0000259" key="4">
    <source>
        <dbReference type="PROSITE" id="PS50048"/>
    </source>
</evidence>
<dbReference type="CDD" id="cd12148">
    <property type="entry name" value="fungal_TF_MHR"/>
    <property type="match status" value="1"/>
</dbReference>
<keyword evidence="2" id="KW-0539">Nucleus</keyword>
<dbReference type="Proteomes" id="UP000745764">
    <property type="component" value="Unassembled WGS sequence"/>
</dbReference>
<dbReference type="InterPro" id="IPR036864">
    <property type="entry name" value="Zn2-C6_fun-type_DNA-bd_sf"/>
</dbReference>
<dbReference type="OrthoDB" id="424974at2759"/>
<feature type="non-terminal residue" evidence="5">
    <location>
        <position position="1"/>
    </location>
</feature>
<dbReference type="InterPro" id="IPR007219">
    <property type="entry name" value="XnlR_reg_dom"/>
</dbReference>
<organism evidence="5 6">
    <name type="scientific">Aureobasidium uvarum</name>
    <dbReference type="NCBI Taxonomy" id="2773716"/>
    <lineage>
        <taxon>Eukaryota</taxon>
        <taxon>Fungi</taxon>
        <taxon>Dikarya</taxon>
        <taxon>Ascomycota</taxon>
        <taxon>Pezizomycotina</taxon>
        <taxon>Dothideomycetes</taxon>
        <taxon>Dothideomycetidae</taxon>
        <taxon>Dothideales</taxon>
        <taxon>Saccotheciaceae</taxon>
        <taxon>Aureobasidium</taxon>
    </lineage>
</organism>
<keyword evidence="1" id="KW-0479">Metal-binding</keyword>
<dbReference type="AlphaFoldDB" id="A0A9N8PUC6"/>
<dbReference type="PROSITE" id="PS00463">
    <property type="entry name" value="ZN2_CY6_FUNGAL_1"/>
    <property type="match status" value="1"/>
</dbReference>
<dbReference type="GO" id="GO:0008270">
    <property type="term" value="F:zinc ion binding"/>
    <property type="evidence" value="ECO:0007669"/>
    <property type="project" value="InterPro"/>
</dbReference>
<dbReference type="Pfam" id="PF00172">
    <property type="entry name" value="Zn_clus"/>
    <property type="match status" value="1"/>
</dbReference>
<accession>A0A9N8PUC6</accession>
<evidence type="ECO:0000256" key="2">
    <source>
        <dbReference type="ARBA" id="ARBA00023242"/>
    </source>
</evidence>
<dbReference type="GO" id="GO:0000981">
    <property type="term" value="F:DNA-binding transcription factor activity, RNA polymerase II-specific"/>
    <property type="evidence" value="ECO:0007669"/>
    <property type="project" value="InterPro"/>
</dbReference>
<keyword evidence="6" id="KW-1185">Reference proteome</keyword>
<dbReference type="SUPFAM" id="SSF57701">
    <property type="entry name" value="Zn2/Cys6 DNA-binding domain"/>
    <property type="match status" value="1"/>
</dbReference>
<dbReference type="GO" id="GO:0006351">
    <property type="term" value="P:DNA-templated transcription"/>
    <property type="evidence" value="ECO:0007669"/>
    <property type="project" value="InterPro"/>
</dbReference>
<protein>
    <recommendedName>
        <fullName evidence="4">Zn(2)-C6 fungal-type domain-containing protein</fullName>
    </recommendedName>
</protein>
<dbReference type="PANTHER" id="PTHR46910:SF1">
    <property type="entry name" value="MISCELLANEOUS ZN(II)2CYS6 TRANSCRIPTION FACTOR (EUROFUNG)-RELATED"/>
    <property type="match status" value="1"/>
</dbReference>
<evidence type="ECO:0000313" key="6">
    <source>
        <dbReference type="Proteomes" id="UP000745764"/>
    </source>
</evidence>
<dbReference type="PROSITE" id="PS50048">
    <property type="entry name" value="ZN2_CY6_FUNGAL_2"/>
    <property type="match status" value="1"/>
</dbReference>
<dbReference type="CDD" id="cd00067">
    <property type="entry name" value="GAL4"/>
    <property type="match status" value="1"/>
</dbReference>
<evidence type="ECO:0000256" key="3">
    <source>
        <dbReference type="SAM" id="MobiDB-lite"/>
    </source>
</evidence>